<keyword evidence="2" id="KW-1185">Reference proteome</keyword>
<name>A0A420W0L0_9SPHI</name>
<dbReference type="EMBL" id="RBWS01000006">
    <property type="protein sequence ID" value="RKO72103.1"/>
    <property type="molecule type" value="Genomic_DNA"/>
</dbReference>
<dbReference type="Proteomes" id="UP000282423">
    <property type="component" value="Unassembled WGS sequence"/>
</dbReference>
<reference evidence="1 2" key="1">
    <citation type="submission" date="2018-10" db="EMBL/GenBank/DDBJ databases">
        <title>Sphingobacterium sp. M05W1-28.</title>
        <authorList>
            <person name="Cai H."/>
        </authorList>
    </citation>
    <scope>NUCLEOTIDE SEQUENCE [LARGE SCALE GENOMIC DNA]</scope>
    <source>
        <strain evidence="1 2">M05W1-28</strain>
    </source>
</reference>
<dbReference type="AlphaFoldDB" id="A0A420W0L0"/>
<sequence length="147" mass="17434">MHEEYYSFEKTPDIHYYEFFSIGPKGNIRKVIQFQQINIEENVYNLGFGDFDPSTKEISDLTTTNNLDTKKVLTTVARAVLDFIHKHPHVIVMAKGSTASRTRLYQMGIAEFWEDIQEMFEVKAYYRDNWESFEKGKNYDAFFIFKK</sequence>
<protein>
    <submittedName>
        <fullName evidence="1">Uncharacterized protein</fullName>
    </submittedName>
</protein>
<dbReference type="InterPro" id="IPR053865">
    <property type="entry name" value="DUF6934"/>
</dbReference>
<comment type="caution">
    <text evidence="1">The sequence shown here is derived from an EMBL/GenBank/DDBJ whole genome shotgun (WGS) entry which is preliminary data.</text>
</comment>
<dbReference type="RefSeq" id="WP_121123146.1">
    <property type="nucleotide sequence ID" value="NZ_RBWS01000006.1"/>
</dbReference>
<proteinExistence type="predicted"/>
<organism evidence="1 2">
    <name type="scientific">Sphingobacterium puteale</name>
    <dbReference type="NCBI Taxonomy" id="2420510"/>
    <lineage>
        <taxon>Bacteria</taxon>
        <taxon>Pseudomonadati</taxon>
        <taxon>Bacteroidota</taxon>
        <taxon>Sphingobacteriia</taxon>
        <taxon>Sphingobacteriales</taxon>
        <taxon>Sphingobacteriaceae</taxon>
        <taxon>Sphingobacterium</taxon>
    </lineage>
</organism>
<gene>
    <name evidence="1" type="ORF">D7322_08385</name>
</gene>
<dbReference type="Pfam" id="PF22028">
    <property type="entry name" value="DUF6934"/>
    <property type="match status" value="1"/>
</dbReference>
<evidence type="ECO:0000313" key="1">
    <source>
        <dbReference type="EMBL" id="RKO72103.1"/>
    </source>
</evidence>
<accession>A0A420W0L0</accession>
<dbReference type="OrthoDB" id="1343312at2"/>
<evidence type="ECO:0000313" key="2">
    <source>
        <dbReference type="Proteomes" id="UP000282423"/>
    </source>
</evidence>